<evidence type="ECO:0000256" key="5">
    <source>
        <dbReference type="ARBA" id="ARBA00023136"/>
    </source>
</evidence>
<feature type="transmembrane region" description="Helical" evidence="6">
    <location>
        <begin position="310"/>
        <end position="333"/>
    </location>
</feature>
<feature type="transmembrane region" description="Helical" evidence="6">
    <location>
        <begin position="164"/>
        <end position="183"/>
    </location>
</feature>
<dbReference type="Gene3D" id="1.20.1720.10">
    <property type="entry name" value="Multidrug resistance protein D"/>
    <property type="match status" value="1"/>
</dbReference>
<keyword evidence="3 6" id="KW-0812">Transmembrane</keyword>
<comment type="subcellular location">
    <subcellularLocation>
        <location evidence="1">Cell membrane</location>
        <topology evidence="1">Multi-pass membrane protein</topology>
    </subcellularLocation>
</comment>
<evidence type="ECO:0000256" key="1">
    <source>
        <dbReference type="ARBA" id="ARBA00004651"/>
    </source>
</evidence>
<dbReference type="PANTHER" id="PTHR43124">
    <property type="entry name" value="PURINE EFFLUX PUMP PBUE"/>
    <property type="match status" value="1"/>
</dbReference>
<reference evidence="8 9" key="1">
    <citation type="submission" date="2019-10" db="EMBL/GenBank/DDBJ databases">
        <title>New species of Slilvanegrellaceae.</title>
        <authorList>
            <person name="Pitt A."/>
            <person name="Hahn M.W."/>
        </authorList>
    </citation>
    <scope>NUCLEOTIDE SEQUENCE [LARGE SCALE GENOMIC DNA]</scope>
    <source>
        <strain evidence="8 9">SP-Ram-0.45-NSY-1</strain>
    </source>
</reference>
<evidence type="ECO:0000313" key="9">
    <source>
        <dbReference type="Proteomes" id="UP000437748"/>
    </source>
</evidence>
<evidence type="ECO:0000256" key="2">
    <source>
        <dbReference type="ARBA" id="ARBA00022475"/>
    </source>
</evidence>
<feature type="transmembrane region" description="Helical" evidence="6">
    <location>
        <begin position="7"/>
        <end position="23"/>
    </location>
</feature>
<feature type="transmembrane region" description="Helical" evidence="6">
    <location>
        <begin position="282"/>
        <end position="304"/>
    </location>
</feature>
<feature type="transmembrane region" description="Helical" evidence="6">
    <location>
        <begin position="75"/>
        <end position="92"/>
    </location>
</feature>
<dbReference type="InterPro" id="IPR011701">
    <property type="entry name" value="MFS"/>
</dbReference>
<dbReference type="RefSeq" id="WP_153421343.1">
    <property type="nucleotide sequence ID" value="NZ_WFLM01000005.1"/>
</dbReference>
<dbReference type="PANTHER" id="PTHR43124:SF3">
    <property type="entry name" value="CHLORAMPHENICOL EFFLUX PUMP RV0191"/>
    <property type="match status" value="1"/>
</dbReference>
<evidence type="ECO:0000256" key="4">
    <source>
        <dbReference type="ARBA" id="ARBA00022989"/>
    </source>
</evidence>
<dbReference type="Pfam" id="PF07690">
    <property type="entry name" value="MFS_1"/>
    <property type="match status" value="1"/>
</dbReference>
<dbReference type="InterPro" id="IPR050189">
    <property type="entry name" value="MFS_Efflux_Transporters"/>
</dbReference>
<keyword evidence="4 6" id="KW-1133">Transmembrane helix</keyword>
<dbReference type="EMBL" id="WFLM01000005">
    <property type="protein sequence ID" value="KAB8036928.1"/>
    <property type="molecule type" value="Genomic_DNA"/>
</dbReference>
<feature type="transmembrane region" description="Helical" evidence="6">
    <location>
        <begin position="104"/>
        <end position="121"/>
    </location>
</feature>
<name>A0A6N6VP35_9BACT</name>
<feature type="domain" description="Major facilitator superfamily (MFS) profile" evidence="7">
    <location>
        <begin position="1"/>
        <end position="400"/>
    </location>
</feature>
<protein>
    <submittedName>
        <fullName evidence="8">MFS transporter</fullName>
    </submittedName>
</protein>
<accession>A0A6N6VP35</accession>
<evidence type="ECO:0000313" key="8">
    <source>
        <dbReference type="EMBL" id="KAB8036928.1"/>
    </source>
</evidence>
<dbReference type="AlphaFoldDB" id="A0A6N6VP35"/>
<organism evidence="8 9">
    <name type="scientific">Silvanigrella paludirubra</name>
    <dbReference type="NCBI Taxonomy" id="2499159"/>
    <lineage>
        <taxon>Bacteria</taxon>
        <taxon>Pseudomonadati</taxon>
        <taxon>Bdellovibrionota</taxon>
        <taxon>Oligoflexia</taxon>
        <taxon>Silvanigrellales</taxon>
        <taxon>Silvanigrellaceae</taxon>
        <taxon>Silvanigrella</taxon>
    </lineage>
</organism>
<dbReference type="Proteomes" id="UP000437748">
    <property type="component" value="Unassembled WGS sequence"/>
</dbReference>
<dbReference type="GO" id="GO:0005886">
    <property type="term" value="C:plasma membrane"/>
    <property type="evidence" value="ECO:0007669"/>
    <property type="project" value="UniProtKB-SubCell"/>
</dbReference>
<keyword evidence="2" id="KW-1003">Cell membrane</keyword>
<dbReference type="SUPFAM" id="SSF103473">
    <property type="entry name" value="MFS general substrate transporter"/>
    <property type="match status" value="1"/>
</dbReference>
<keyword evidence="5 6" id="KW-0472">Membrane</keyword>
<feature type="transmembrane region" description="Helical" evidence="6">
    <location>
        <begin position="216"/>
        <end position="240"/>
    </location>
</feature>
<feature type="transmembrane region" description="Helical" evidence="6">
    <location>
        <begin position="133"/>
        <end position="158"/>
    </location>
</feature>
<dbReference type="OrthoDB" id="9814303at2"/>
<feature type="transmembrane region" description="Helical" evidence="6">
    <location>
        <begin position="252"/>
        <end position="270"/>
    </location>
</feature>
<proteinExistence type="predicted"/>
<feature type="transmembrane region" description="Helical" evidence="6">
    <location>
        <begin position="43"/>
        <end position="63"/>
    </location>
</feature>
<comment type="caution">
    <text evidence="8">The sequence shown here is derived from an EMBL/GenBank/DDBJ whole genome shotgun (WGS) entry which is preliminary data.</text>
</comment>
<sequence>MLKKHANLFVTFLIIFEICVYLADDMIMPAMINVVKDFSVSESFVPSGLSAFILGGALLPLILGPLSDRHGRRNYILSGVILFVTSCILNGFTNSIGQFLFTRFFQGMGAGFIGVIGYAIVQEKFDEKKAVKITSFMTTISCLVPVIGPFIGSIYISYFHWRTININIGIIALISLIGLYFYFPKDTKSVSSNYHSKNFFKEMKDNYIKLFKNKHFMAGTFAYGFIELPFYAWVSIAPIILFEKSKVTNIEYGVYQIPIFGSYVIGLILLQQYVERVSLKKIIIFGSSFSILGLILSFILPFIYGENFLYLILSYSIYTFGAAIISAPLYRIVLFSSSVGLGTVAAIKSSILMIVTAMGTQSMSFVYQNQSNISFGLFGVLMSLLYIIFLSYFFKIGPRKKL</sequence>
<dbReference type="InterPro" id="IPR020846">
    <property type="entry name" value="MFS_dom"/>
</dbReference>
<evidence type="ECO:0000259" key="7">
    <source>
        <dbReference type="PROSITE" id="PS50850"/>
    </source>
</evidence>
<dbReference type="GO" id="GO:0022857">
    <property type="term" value="F:transmembrane transporter activity"/>
    <property type="evidence" value="ECO:0007669"/>
    <property type="project" value="InterPro"/>
</dbReference>
<evidence type="ECO:0000256" key="6">
    <source>
        <dbReference type="SAM" id="Phobius"/>
    </source>
</evidence>
<dbReference type="InterPro" id="IPR036259">
    <property type="entry name" value="MFS_trans_sf"/>
</dbReference>
<dbReference type="PROSITE" id="PS50850">
    <property type="entry name" value="MFS"/>
    <property type="match status" value="1"/>
</dbReference>
<keyword evidence="9" id="KW-1185">Reference proteome</keyword>
<gene>
    <name evidence="8" type="ORF">GCL60_13885</name>
</gene>
<feature type="transmembrane region" description="Helical" evidence="6">
    <location>
        <begin position="373"/>
        <end position="394"/>
    </location>
</feature>
<feature type="transmembrane region" description="Helical" evidence="6">
    <location>
        <begin position="345"/>
        <end position="367"/>
    </location>
</feature>
<evidence type="ECO:0000256" key="3">
    <source>
        <dbReference type="ARBA" id="ARBA00022692"/>
    </source>
</evidence>